<dbReference type="RefSeq" id="WP_134763859.1">
    <property type="nucleotide sequence ID" value="NZ_SOZD01000008.1"/>
</dbReference>
<dbReference type="InterPro" id="IPR002060">
    <property type="entry name" value="Squ/phyt_synthse"/>
</dbReference>
<dbReference type="GO" id="GO:0016765">
    <property type="term" value="F:transferase activity, transferring alkyl or aryl (other than methyl) groups"/>
    <property type="evidence" value="ECO:0007669"/>
    <property type="project" value="UniProtKB-ARBA"/>
</dbReference>
<reference evidence="1 2" key="1">
    <citation type="submission" date="2019-03" db="EMBL/GenBank/DDBJ databases">
        <title>Jiella endophytica sp. nov., a novel endophytic bacterium isolated from root of Ficus microcarpa Linn. f.</title>
        <authorList>
            <person name="Tuo L."/>
        </authorList>
    </citation>
    <scope>NUCLEOTIDE SEQUENCE [LARGE SCALE GENOMIC DNA]</scope>
    <source>
        <strain evidence="1 2">CBS5Q-3</strain>
    </source>
</reference>
<organism evidence="1 2">
    <name type="scientific">Jiella endophytica</name>
    <dbReference type="NCBI Taxonomy" id="2558362"/>
    <lineage>
        <taxon>Bacteria</taxon>
        <taxon>Pseudomonadati</taxon>
        <taxon>Pseudomonadota</taxon>
        <taxon>Alphaproteobacteria</taxon>
        <taxon>Hyphomicrobiales</taxon>
        <taxon>Aurantimonadaceae</taxon>
        <taxon>Jiella</taxon>
    </lineage>
</organism>
<accession>A0A4Y8RBC7</accession>
<dbReference type="Gene3D" id="1.10.600.10">
    <property type="entry name" value="Farnesyl Diphosphate Synthase"/>
    <property type="match status" value="1"/>
</dbReference>
<dbReference type="AlphaFoldDB" id="A0A4Y8RBC7"/>
<name>A0A4Y8RBC7_9HYPH</name>
<proteinExistence type="predicted"/>
<dbReference type="OrthoDB" id="9814909at2"/>
<gene>
    <name evidence="1" type="ORF">E3C22_21065</name>
</gene>
<sequence>MTDPCRELVEESDRDRALSLAFAPEHLRDDLAALYAFNVEIARVRDQISQPMPGEIRLQWWRDVLAAGDGDAGADDSTSQAPGGGEAGHPVASRLVEVVARHRLPAAALDRMLEARIFDLYDDPMPSRTEFEAYAGETASTLIMLAATVLSREGADTIADAAGHAGVAQTVAGTLRLLPIHRARRQVYIPADILSAAACSPEQLLAGEAEPSTRAIAAMAAFGREHLAEARRHFAHVPRALRPAFLPALLASPYLDRIERSGAGALHEPPDVSAPRKAFYYWRWMRG</sequence>
<protein>
    <submittedName>
        <fullName evidence="1">Phytoene/squalene synthase family protein</fullName>
    </submittedName>
</protein>
<evidence type="ECO:0000313" key="1">
    <source>
        <dbReference type="EMBL" id="TFF18718.1"/>
    </source>
</evidence>
<dbReference type="PANTHER" id="PTHR31480">
    <property type="entry name" value="BIFUNCTIONAL LYCOPENE CYCLASE/PHYTOENE SYNTHASE"/>
    <property type="match status" value="1"/>
</dbReference>
<dbReference type="SUPFAM" id="SSF48576">
    <property type="entry name" value="Terpenoid synthases"/>
    <property type="match status" value="1"/>
</dbReference>
<comment type="caution">
    <text evidence="1">The sequence shown here is derived from an EMBL/GenBank/DDBJ whole genome shotgun (WGS) entry which is preliminary data.</text>
</comment>
<dbReference type="InterPro" id="IPR008949">
    <property type="entry name" value="Isoprenoid_synthase_dom_sf"/>
</dbReference>
<evidence type="ECO:0000313" key="2">
    <source>
        <dbReference type="Proteomes" id="UP000298179"/>
    </source>
</evidence>
<dbReference type="Pfam" id="PF00494">
    <property type="entry name" value="SQS_PSY"/>
    <property type="match status" value="1"/>
</dbReference>
<keyword evidence="2" id="KW-1185">Reference proteome</keyword>
<dbReference type="Proteomes" id="UP000298179">
    <property type="component" value="Unassembled WGS sequence"/>
</dbReference>
<dbReference type="EMBL" id="SOZD01000008">
    <property type="protein sequence ID" value="TFF18718.1"/>
    <property type="molecule type" value="Genomic_DNA"/>
</dbReference>